<evidence type="ECO:0000256" key="6">
    <source>
        <dbReference type="ARBA" id="ARBA00023136"/>
    </source>
</evidence>
<dbReference type="PANTHER" id="PTHR40074:SF2">
    <property type="entry name" value="O-ACETYLTRANSFERASE WECH"/>
    <property type="match status" value="1"/>
</dbReference>
<evidence type="ECO:0000256" key="3">
    <source>
        <dbReference type="ARBA" id="ARBA00022475"/>
    </source>
</evidence>
<dbReference type="Pfam" id="PF01757">
    <property type="entry name" value="Acyl_transf_3"/>
    <property type="match status" value="1"/>
</dbReference>
<dbReference type="AlphaFoldDB" id="A0A354M1R7"/>
<feature type="transmembrane region" description="Helical" evidence="7">
    <location>
        <begin position="80"/>
        <end position="97"/>
    </location>
</feature>
<evidence type="ECO:0000313" key="10">
    <source>
        <dbReference type="Proteomes" id="UP000262954"/>
    </source>
</evidence>
<keyword evidence="3" id="KW-1003">Cell membrane</keyword>
<evidence type="ECO:0000313" key="9">
    <source>
        <dbReference type="EMBL" id="HBJ08456.1"/>
    </source>
</evidence>
<dbReference type="InterPro" id="IPR002656">
    <property type="entry name" value="Acyl_transf_3_dom"/>
</dbReference>
<evidence type="ECO:0000256" key="5">
    <source>
        <dbReference type="ARBA" id="ARBA00022989"/>
    </source>
</evidence>
<evidence type="ECO:0000256" key="2">
    <source>
        <dbReference type="ARBA" id="ARBA00007400"/>
    </source>
</evidence>
<evidence type="ECO:0000256" key="4">
    <source>
        <dbReference type="ARBA" id="ARBA00022692"/>
    </source>
</evidence>
<reference evidence="9 10" key="1">
    <citation type="journal article" date="2018" name="Nat. Biotechnol.">
        <title>A standardized bacterial taxonomy based on genome phylogeny substantially revises the tree of life.</title>
        <authorList>
            <person name="Parks D.H."/>
            <person name="Chuvochina M."/>
            <person name="Waite D.W."/>
            <person name="Rinke C."/>
            <person name="Skarshewski A."/>
            <person name="Chaumeil P.A."/>
            <person name="Hugenholtz P."/>
        </authorList>
    </citation>
    <scope>NUCLEOTIDE SEQUENCE [LARGE SCALE GENOMIC DNA]</scope>
    <source>
        <strain evidence="9">UBA11482</strain>
    </source>
</reference>
<dbReference type="GO" id="GO:0005886">
    <property type="term" value="C:plasma membrane"/>
    <property type="evidence" value="ECO:0007669"/>
    <property type="project" value="UniProtKB-SubCell"/>
</dbReference>
<dbReference type="RefSeq" id="WP_303009037.1">
    <property type="nucleotide sequence ID" value="NZ_CAUAJF010000077.1"/>
</dbReference>
<feature type="transmembrane region" description="Helical" evidence="7">
    <location>
        <begin position="121"/>
        <end position="138"/>
    </location>
</feature>
<feature type="domain" description="Acyltransferase 3" evidence="8">
    <location>
        <begin position="4"/>
        <end position="317"/>
    </location>
</feature>
<evidence type="ECO:0000259" key="8">
    <source>
        <dbReference type="Pfam" id="PF01757"/>
    </source>
</evidence>
<feature type="transmembrane region" description="Helical" evidence="7">
    <location>
        <begin position="242"/>
        <end position="262"/>
    </location>
</feature>
<name>A0A354M1R7_9BACT</name>
<sequence length="332" mass="39209">MQYRFLDVIKYIMALFVVGIHCLQFNVQAVPLWVYFFLRWAVPVFFITSGYLLERKIQTKSIDKANIIYEQFLRKSVKRYLIWTVIYLPITLFIFWTNDYNWSIDLLFFIRNFIFVGEQPFSWPLWYLLALIVAVFIIKYFRTRGVHLRTLWCIGLILLLIGCGYEQLDIENLPKIPQLLCKACKWIFPNARNGIFQGLAYVSTGMMIFHLQKYSLRIKFILSTLCMSASALVFVIGNLTPFSGLLSGIAVFIVAIEINLPERKIYTWLRKESILIYFLHMYFVFLLSQIWGHFTSDVYNLWLLCAILSTLTASIIIKLSQKPRFKWINEII</sequence>
<feature type="transmembrane region" description="Helical" evidence="7">
    <location>
        <begin position="9"/>
        <end position="27"/>
    </location>
</feature>
<dbReference type="Proteomes" id="UP000262954">
    <property type="component" value="Unassembled WGS sequence"/>
</dbReference>
<keyword evidence="4 7" id="KW-0812">Transmembrane</keyword>
<organism evidence="9 10">
    <name type="scientific">Coprobacter fastidiosus</name>
    <dbReference type="NCBI Taxonomy" id="1099853"/>
    <lineage>
        <taxon>Bacteria</taxon>
        <taxon>Pseudomonadati</taxon>
        <taxon>Bacteroidota</taxon>
        <taxon>Bacteroidia</taxon>
        <taxon>Bacteroidales</taxon>
        <taxon>Barnesiellaceae</taxon>
        <taxon>Coprobacter</taxon>
    </lineage>
</organism>
<comment type="similarity">
    <text evidence="2">Belongs to the acyltransferase 3 family.</text>
</comment>
<feature type="transmembrane region" description="Helical" evidence="7">
    <location>
        <begin position="195"/>
        <end position="211"/>
    </location>
</feature>
<dbReference type="PANTHER" id="PTHR40074">
    <property type="entry name" value="O-ACETYLTRANSFERASE WECH"/>
    <property type="match status" value="1"/>
</dbReference>
<feature type="transmembrane region" description="Helical" evidence="7">
    <location>
        <begin position="218"/>
        <end position="236"/>
    </location>
</feature>
<keyword evidence="6 7" id="KW-0472">Membrane</keyword>
<feature type="transmembrane region" description="Helical" evidence="7">
    <location>
        <begin position="274"/>
        <end position="292"/>
    </location>
</feature>
<evidence type="ECO:0000256" key="1">
    <source>
        <dbReference type="ARBA" id="ARBA00004651"/>
    </source>
</evidence>
<feature type="transmembrane region" description="Helical" evidence="7">
    <location>
        <begin position="33"/>
        <end position="53"/>
    </location>
</feature>
<dbReference type="GO" id="GO:0016413">
    <property type="term" value="F:O-acetyltransferase activity"/>
    <property type="evidence" value="ECO:0007669"/>
    <property type="project" value="TreeGrafter"/>
</dbReference>
<feature type="transmembrane region" description="Helical" evidence="7">
    <location>
        <begin position="298"/>
        <end position="317"/>
    </location>
</feature>
<gene>
    <name evidence="9" type="ORF">DDY73_05570</name>
</gene>
<accession>A0A354M1R7</accession>
<comment type="subcellular location">
    <subcellularLocation>
        <location evidence="1">Cell membrane</location>
        <topology evidence="1">Multi-pass membrane protein</topology>
    </subcellularLocation>
</comment>
<proteinExistence type="inferred from homology"/>
<protein>
    <recommendedName>
        <fullName evidence="8">Acyltransferase 3 domain-containing protein</fullName>
    </recommendedName>
</protein>
<dbReference type="GO" id="GO:0009246">
    <property type="term" value="P:enterobacterial common antigen biosynthetic process"/>
    <property type="evidence" value="ECO:0007669"/>
    <property type="project" value="TreeGrafter"/>
</dbReference>
<evidence type="ECO:0000256" key="7">
    <source>
        <dbReference type="SAM" id="Phobius"/>
    </source>
</evidence>
<dbReference type="EMBL" id="DNWC01000073">
    <property type="protein sequence ID" value="HBJ08456.1"/>
    <property type="molecule type" value="Genomic_DNA"/>
</dbReference>
<comment type="caution">
    <text evidence="9">The sequence shown here is derived from an EMBL/GenBank/DDBJ whole genome shotgun (WGS) entry which is preliminary data.</text>
</comment>
<feature type="transmembrane region" description="Helical" evidence="7">
    <location>
        <begin position="150"/>
        <end position="168"/>
    </location>
</feature>
<keyword evidence="5 7" id="KW-1133">Transmembrane helix</keyword>